<sequence>MNFLGFGQTADIDIVFDGAANRKMTDVKMEDGKKERQLLYYDGETVSGKVNVTLRKPGTKLEHQGIKVELIGQIELYYDRGNHHEFTSLIKELARPGDLLQNTSYPFEFANVEKPYEVYTGASVRLRYFLRVTVIRRLSDIIKEIDIAVHTLSSYPEMNVPIKMEVGIEDCLHIEFEYNKSKYHLKDVIVGKIYFLLVRIKIKHMEIAIIKKETSGSAPSPFSETETIAKYEIMDGAPVKGESIPIRVFLAGYDLTPTMRDINKKFSVRYYLNLVLMDTEDRRYFKQQEITLWRKGDKSRKTTAANPHVPSHLVGADGNIIQHTDNTHPVPATNAGLFSEGDSPTENSNQNSNINKPSIIDDDGNLFKSSTPQNVTSE</sequence>
<evidence type="ECO:0000313" key="7">
    <source>
        <dbReference type="EMBL" id="NOV49880.1"/>
    </source>
</evidence>
<comment type="similarity">
    <text evidence="1">Belongs to the VPS26 family.</text>
</comment>
<keyword evidence="2" id="KW-0813">Transport</keyword>
<evidence type="ECO:0000256" key="2">
    <source>
        <dbReference type="ARBA" id="ARBA00022448"/>
    </source>
</evidence>
<feature type="compositionally biased region" description="Polar residues" evidence="6">
    <location>
        <begin position="342"/>
        <end position="356"/>
    </location>
</feature>
<feature type="compositionally biased region" description="Polar residues" evidence="6">
    <location>
        <begin position="367"/>
        <end position="378"/>
    </location>
</feature>
<dbReference type="GO" id="GO:0006886">
    <property type="term" value="P:intracellular protein transport"/>
    <property type="evidence" value="ECO:0007669"/>
    <property type="project" value="InterPro"/>
</dbReference>
<proteinExistence type="inferred from homology"/>
<feature type="region of interest" description="Disordered" evidence="6">
    <location>
        <begin position="322"/>
        <end position="378"/>
    </location>
</feature>
<evidence type="ECO:0000256" key="3">
    <source>
        <dbReference type="ARBA" id="ARBA00022927"/>
    </source>
</evidence>
<dbReference type="Gene3D" id="2.60.40.640">
    <property type="match status" value="2"/>
</dbReference>
<dbReference type="PANTHER" id="PTHR12233">
    <property type="entry name" value="VACUOLAR PROTEIN SORTING 26 RELATED"/>
    <property type="match status" value="1"/>
</dbReference>
<dbReference type="AlphaFoldDB" id="A0A6M2DW70"/>
<dbReference type="FunFam" id="2.60.40.640:FF:000001">
    <property type="entry name" value="Vacuolar protein sorting-associated protein 26A"/>
    <property type="match status" value="1"/>
</dbReference>
<evidence type="ECO:0000256" key="1">
    <source>
        <dbReference type="ARBA" id="ARBA00009100"/>
    </source>
</evidence>
<reference evidence="7" key="1">
    <citation type="submission" date="2020-03" db="EMBL/GenBank/DDBJ databases">
        <title>Transcriptomic Profiling of the Digestive Tract of the Rat Flea, Xenopsylla cheopis, Following Blood Feeding and Infection with Yersinia pestis.</title>
        <authorList>
            <person name="Bland D.M."/>
            <person name="Martens C.A."/>
            <person name="Virtaneva K."/>
            <person name="Kanakabandi K."/>
            <person name="Long D."/>
            <person name="Rosenke R."/>
            <person name="Saturday G.A."/>
            <person name="Hoyt F.H."/>
            <person name="Bruno D.P."/>
            <person name="Ribeiro J.M.C."/>
            <person name="Hinnebusch J."/>
        </authorList>
    </citation>
    <scope>NUCLEOTIDE SEQUENCE</scope>
</reference>
<dbReference type="InterPro" id="IPR014752">
    <property type="entry name" value="Arrestin-like_C"/>
</dbReference>
<evidence type="ECO:0000256" key="6">
    <source>
        <dbReference type="SAM" id="MobiDB-lite"/>
    </source>
</evidence>
<name>A0A6M2DW70_XENCH</name>
<evidence type="ECO:0000256" key="4">
    <source>
        <dbReference type="ARBA" id="ARBA00073024"/>
    </source>
</evidence>
<dbReference type="EMBL" id="GIIL01006154">
    <property type="protein sequence ID" value="NOV49880.1"/>
    <property type="molecule type" value="Transcribed_RNA"/>
</dbReference>
<dbReference type="InterPro" id="IPR028934">
    <property type="entry name" value="Vps26-related"/>
</dbReference>
<accession>A0A6M2DW70</accession>
<keyword evidence="3" id="KW-0653">Protein transport</keyword>
<dbReference type="Pfam" id="PF03643">
    <property type="entry name" value="Vps26"/>
    <property type="match status" value="1"/>
</dbReference>
<dbReference type="FunFam" id="2.60.40.640:FF:000002">
    <property type="entry name" value="Vacuolar protein sorting-associated protein 26A"/>
    <property type="match status" value="1"/>
</dbReference>
<evidence type="ECO:0000256" key="5">
    <source>
        <dbReference type="ARBA" id="ARBA00083912"/>
    </source>
</evidence>
<protein>
    <recommendedName>
        <fullName evidence="4">Vacuolar protein sorting-associated protein 26</fullName>
    </recommendedName>
    <alternativeName>
        <fullName evidence="5">VPS26 protein homolog</fullName>
    </alternativeName>
</protein>
<organism evidence="7">
    <name type="scientific">Xenopsylla cheopis</name>
    <name type="common">Oriental rat flea</name>
    <name type="synonym">Pulex cheopis</name>
    <dbReference type="NCBI Taxonomy" id="163159"/>
    <lineage>
        <taxon>Eukaryota</taxon>
        <taxon>Metazoa</taxon>
        <taxon>Ecdysozoa</taxon>
        <taxon>Arthropoda</taxon>
        <taxon>Hexapoda</taxon>
        <taxon>Insecta</taxon>
        <taxon>Pterygota</taxon>
        <taxon>Neoptera</taxon>
        <taxon>Endopterygota</taxon>
        <taxon>Siphonaptera</taxon>
        <taxon>Pulicidae</taxon>
        <taxon>Xenopsyllinae</taxon>
        <taxon>Xenopsylla</taxon>
    </lineage>
</organism>